<evidence type="ECO:0000256" key="8">
    <source>
        <dbReference type="SAM" id="Phobius"/>
    </source>
</evidence>
<protein>
    <submittedName>
        <fullName evidence="9">Uncharacterized protein</fullName>
    </submittedName>
</protein>
<dbReference type="RefSeq" id="WP_204425061.1">
    <property type="nucleotide sequence ID" value="NZ_CP070228.1"/>
</dbReference>
<evidence type="ECO:0000256" key="3">
    <source>
        <dbReference type="ARBA" id="ARBA00022723"/>
    </source>
</evidence>
<evidence type="ECO:0000256" key="5">
    <source>
        <dbReference type="ARBA" id="ARBA00022840"/>
    </source>
</evidence>
<evidence type="ECO:0000256" key="6">
    <source>
        <dbReference type="ARBA" id="ARBA00022842"/>
    </source>
</evidence>
<evidence type="ECO:0000256" key="2">
    <source>
        <dbReference type="ARBA" id="ARBA00006024"/>
    </source>
</evidence>
<evidence type="ECO:0000313" key="10">
    <source>
        <dbReference type="Proteomes" id="UP000602653"/>
    </source>
</evidence>
<gene>
    <name evidence="9" type="ORF">JTE88_02090</name>
</gene>
<evidence type="ECO:0000256" key="7">
    <source>
        <dbReference type="ARBA" id="ARBA00022967"/>
    </source>
</evidence>
<accession>A0ABX7IIL3</accession>
<dbReference type="PANTHER" id="PTHR43079:SF1">
    <property type="entry name" value="CADMIUM_ZINC-TRANSPORTING ATPASE HMA1, CHLOROPLASTIC-RELATED"/>
    <property type="match status" value="1"/>
</dbReference>
<evidence type="ECO:0000313" key="9">
    <source>
        <dbReference type="EMBL" id="QRV02565.1"/>
    </source>
</evidence>
<dbReference type="InterPro" id="IPR051949">
    <property type="entry name" value="Cation_Transport_ATPase"/>
</dbReference>
<keyword evidence="5" id="KW-0067">ATP-binding</keyword>
<sequence>MGAHVSDVAVESADISCAGQELTILPQLFAHGRRCRRIIDQNIGFSLLIVLGLLPLALTGVLGLAMVVFVHEFGEVLVILNGLRAGRFPRGAVSR</sequence>
<organism evidence="9 10">
    <name type="scientific">Arcanobacterium phocisimile</name>
    <dbReference type="NCBI Taxonomy" id="1302235"/>
    <lineage>
        <taxon>Bacteria</taxon>
        <taxon>Bacillati</taxon>
        <taxon>Actinomycetota</taxon>
        <taxon>Actinomycetes</taxon>
        <taxon>Actinomycetales</taxon>
        <taxon>Actinomycetaceae</taxon>
        <taxon>Arcanobacterium</taxon>
    </lineage>
</organism>
<comment type="subcellular location">
    <subcellularLocation>
        <location evidence="1">Membrane</location>
        <topology evidence="1">Multi-pass membrane protein</topology>
    </subcellularLocation>
</comment>
<keyword evidence="4" id="KW-0547">Nucleotide-binding</keyword>
<dbReference type="Proteomes" id="UP000602653">
    <property type="component" value="Chromosome"/>
</dbReference>
<evidence type="ECO:0000256" key="1">
    <source>
        <dbReference type="ARBA" id="ARBA00004141"/>
    </source>
</evidence>
<name>A0ABX7IIL3_9ACTO</name>
<feature type="transmembrane region" description="Helical" evidence="8">
    <location>
        <begin position="43"/>
        <end position="70"/>
    </location>
</feature>
<keyword evidence="8" id="KW-0472">Membrane</keyword>
<keyword evidence="8" id="KW-1133">Transmembrane helix</keyword>
<keyword evidence="10" id="KW-1185">Reference proteome</keyword>
<keyword evidence="6" id="KW-0460">Magnesium</keyword>
<dbReference type="EMBL" id="CP070228">
    <property type="protein sequence ID" value="QRV02565.1"/>
    <property type="molecule type" value="Genomic_DNA"/>
</dbReference>
<keyword evidence="3" id="KW-0479">Metal-binding</keyword>
<evidence type="ECO:0000256" key="4">
    <source>
        <dbReference type="ARBA" id="ARBA00022741"/>
    </source>
</evidence>
<keyword evidence="7" id="KW-1278">Translocase</keyword>
<dbReference type="SUPFAM" id="SSF56784">
    <property type="entry name" value="HAD-like"/>
    <property type="match status" value="1"/>
</dbReference>
<proteinExistence type="inferred from homology"/>
<comment type="similarity">
    <text evidence="2">Belongs to the cation transport ATPase (P-type) (TC 3.A.3) family. Type IB subfamily.</text>
</comment>
<reference evidence="9 10" key="1">
    <citation type="submission" date="2021-02" db="EMBL/GenBank/DDBJ databases">
        <title>Complete Genome Sequence of Arcanobacterium phocisimile strain DSM 26142T from a harbour seal.</title>
        <authorList>
            <person name="Borowiak M."/>
            <person name="Alssahen M."/>
            <person name="Malorny B."/>
            <person name="Laemmler C."/>
            <person name="Siebert U."/>
            <person name="Ploetz M."/>
            <person name="Abdulmawjood A."/>
        </authorList>
    </citation>
    <scope>NUCLEOTIDE SEQUENCE [LARGE SCALE GENOMIC DNA]</scope>
    <source>
        <strain evidence="9 10">DSM 26142</strain>
    </source>
</reference>
<dbReference type="PANTHER" id="PTHR43079">
    <property type="entry name" value="PROBABLE CADMIUM/ZINC-TRANSPORTING ATPASE HMA1"/>
    <property type="match status" value="1"/>
</dbReference>
<dbReference type="InterPro" id="IPR036412">
    <property type="entry name" value="HAD-like_sf"/>
</dbReference>
<keyword evidence="8" id="KW-0812">Transmembrane</keyword>